<protein>
    <submittedName>
        <fullName evidence="2">Uncharacterized protein</fullName>
    </submittedName>
</protein>
<dbReference type="EMBL" id="JBEPSM010000006">
    <property type="protein sequence ID" value="MET4636691.1"/>
    <property type="molecule type" value="Genomic_DNA"/>
</dbReference>
<proteinExistence type="predicted"/>
<feature type="region of interest" description="Disordered" evidence="1">
    <location>
        <begin position="25"/>
        <end position="47"/>
    </location>
</feature>
<dbReference type="RefSeq" id="WP_354554434.1">
    <property type="nucleotide sequence ID" value="NZ_JBEPSM010000006.1"/>
</dbReference>
<evidence type="ECO:0000313" key="3">
    <source>
        <dbReference type="Proteomes" id="UP001549321"/>
    </source>
</evidence>
<gene>
    <name evidence="2" type="ORF">ABIE08_004656</name>
</gene>
<reference evidence="2 3" key="1">
    <citation type="submission" date="2024-06" db="EMBL/GenBank/DDBJ databases">
        <title>Sorghum-associated microbial communities from plants grown in Nebraska, USA.</title>
        <authorList>
            <person name="Schachtman D."/>
        </authorList>
    </citation>
    <scope>NUCLEOTIDE SEQUENCE [LARGE SCALE GENOMIC DNA]</scope>
    <source>
        <strain evidence="2 3">3207</strain>
    </source>
</reference>
<sequence length="63" mass="6889">MTLANDVPSDLPRFFSLFRSADAKTDPVAGPVKRPAAAGDCDKGDDDEATSDFVWALAYWPWL</sequence>
<comment type="caution">
    <text evidence="2">The sequence shown here is derived from an EMBL/GenBank/DDBJ whole genome shotgun (WGS) entry which is preliminary data.</text>
</comment>
<keyword evidence="3" id="KW-1185">Reference proteome</keyword>
<name>A0ABV2R6N2_9HYPH</name>
<organism evidence="2 3">
    <name type="scientific">Kaistia defluvii</name>
    <dbReference type="NCBI Taxonomy" id="410841"/>
    <lineage>
        <taxon>Bacteria</taxon>
        <taxon>Pseudomonadati</taxon>
        <taxon>Pseudomonadota</taxon>
        <taxon>Alphaproteobacteria</taxon>
        <taxon>Hyphomicrobiales</taxon>
        <taxon>Kaistiaceae</taxon>
        <taxon>Kaistia</taxon>
    </lineage>
</organism>
<evidence type="ECO:0000313" key="2">
    <source>
        <dbReference type="EMBL" id="MET4636691.1"/>
    </source>
</evidence>
<dbReference type="Proteomes" id="UP001549321">
    <property type="component" value="Unassembled WGS sequence"/>
</dbReference>
<accession>A0ABV2R6N2</accession>
<evidence type="ECO:0000256" key="1">
    <source>
        <dbReference type="SAM" id="MobiDB-lite"/>
    </source>
</evidence>